<protein>
    <submittedName>
        <fullName evidence="1">Uncharacterized protein</fullName>
    </submittedName>
</protein>
<comment type="caution">
    <text evidence="1">The sequence shown here is derived from an EMBL/GenBank/DDBJ whole genome shotgun (WGS) entry which is preliminary data.</text>
</comment>
<sequence>MCVVSGLITNEIEWNSMARKNPPVNHSSSERKAFLRPILPKGNLIASLAETLAKIYSIQFSQLFQLHLDPGRRNRAYGHQGYCANFDLKGLMLSVSGEVNEYEAASPGFSLGAKMLCNRRCLPFIGEQRCPRNTTWRSATCCPSRVVLPSLTPDIYNLDNPGEVEACDIPFTSTPIRNGSICLVSKSGKMEQESCVDGKGQGSTRPQEKYPSRFLENNSLDIGTVLAAVVLGPLGEGWEDVAAFGVGPLGEGWEDVAAVGIGH</sequence>
<dbReference type="OrthoDB" id="10469544at2759"/>
<name>A0A8X7C9F5_9ARAC</name>
<evidence type="ECO:0000313" key="2">
    <source>
        <dbReference type="Proteomes" id="UP000886998"/>
    </source>
</evidence>
<organism evidence="1 2">
    <name type="scientific">Trichonephila inaurata madagascariensis</name>
    <dbReference type="NCBI Taxonomy" id="2747483"/>
    <lineage>
        <taxon>Eukaryota</taxon>
        <taxon>Metazoa</taxon>
        <taxon>Ecdysozoa</taxon>
        <taxon>Arthropoda</taxon>
        <taxon>Chelicerata</taxon>
        <taxon>Arachnida</taxon>
        <taxon>Araneae</taxon>
        <taxon>Araneomorphae</taxon>
        <taxon>Entelegynae</taxon>
        <taxon>Araneoidea</taxon>
        <taxon>Nephilidae</taxon>
        <taxon>Trichonephila</taxon>
        <taxon>Trichonephila inaurata</taxon>
    </lineage>
</organism>
<gene>
    <name evidence="1" type="ORF">TNIN_344991</name>
</gene>
<keyword evidence="2" id="KW-1185">Reference proteome</keyword>
<dbReference type="EMBL" id="BMAV01014421">
    <property type="protein sequence ID" value="GFY62794.1"/>
    <property type="molecule type" value="Genomic_DNA"/>
</dbReference>
<dbReference type="AlphaFoldDB" id="A0A8X7C9F5"/>
<proteinExistence type="predicted"/>
<reference evidence="1" key="1">
    <citation type="submission" date="2020-08" db="EMBL/GenBank/DDBJ databases">
        <title>Multicomponent nature underlies the extraordinary mechanical properties of spider dragline silk.</title>
        <authorList>
            <person name="Kono N."/>
            <person name="Nakamura H."/>
            <person name="Mori M."/>
            <person name="Yoshida Y."/>
            <person name="Ohtoshi R."/>
            <person name="Malay A.D."/>
            <person name="Moran D.A.P."/>
            <person name="Tomita M."/>
            <person name="Numata K."/>
            <person name="Arakawa K."/>
        </authorList>
    </citation>
    <scope>NUCLEOTIDE SEQUENCE</scope>
</reference>
<evidence type="ECO:0000313" key="1">
    <source>
        <dbReference type="EMBL" id="GFY62794.1"/>
    </source>
</evidence>
<dbReference type="Proteomes" id="UP000886998">
    <property type="component" value="Unassembled WGS sequence"/>
</dbReference>
<accession>A0A8X7C9F5</accession>